<comment type="caution">
    <text evidence="2">The sequence shown here is derived from an EMBL/GenBank/DDBJ whole genome shotgun (WGS) entry which is preliminary data.</text>
</comment>
<keyword evidence="1" id="KW-0812">Transmembrane</keyword>
<evidence type="ECO:0000313" key="2">
    <source>
        <dbReference type="EMBL" id="MFC4825146.1"/>
    </source>
</evidence>
<accession>A0ABD5Q364</accession>
<dbReference type="GeneID" id="73044144"/>
<keyword evidence="1" id="KW-0472">Membrane</keyword>
<gene>
    <name evidence="2" type="ORF">ACFO9K_12850</name>
</gene>
<protein>
    <submittedName>
        <fullName evidence="2">Uncharacterized protein</fullName>
    </submittedName>
</protein>
<dbReference type="EMBL" id="JBHSHT010000002">
    <property type="protein sequence ID" value="MFC4825146.1"/>
    <property type="molecule type" value="Genomic_DNA"/>
</dbReference>
<keyword evidence="3" id="KW-1185">Reference proteome</keyword>
<dbReference type="Proteomes" id="UP001595945">
    <property type="component" value="Unassembled WGS sequence"/>
</dbReference>
<feature type="transmembrane region" description="Helical" evidence="1">
    <location>
        <begin position="20"/>
        <end position="42"/>
    </location>
</feature>
<name>A0ABD5Q364_9EURY</name>
<dbReference type="RefSeq" id="WP_254269156.1">
    <property type="nucleotide sequence ID" value="NZ_CP100400.1"/>
</dbReference>
<keyword evidence="1" id="KW-1133">Transmembrane helix</keyword>
<evidence type="ECO:0000313" key="3">
    <source>
        <dbReference type="Proteomes" id="UP001595945"/>
    </source>
</evidence>
<evidence type="ECO:0000256" key="1">
    <source>
        <dbReference type="SAM" id="Phobius"/>
    </source>
</evidence>
<proteinExistence type="predicted"/>
<reference evidence="2 3" key="1">
    <citation type="journal article" date="2019" name="Int. J. Syst. Evol. Microbiol.">
        <title>The Global Catalogue of Microorganisms (GCM) 10K type strain sequencing project: providing services to taxonomists for standard genome sequencing and annotation.</title>
        <authorList>
            <consortium name="The Broad Institute Genomics Platform"/>
            <consortium name="The Broad Institute Genome Sequencing Center for Infectious Disease"/>
            <person name="Wu L."/>
            <person name="Ma J."/>
        </authorList>
    </citation>
    <scope>NUCLEOTIDE SEQUENCE [LARGE SCALE GENOMIC DNA]</scope>
    <source>
        <strain evidence="2 3">XZYJ18</strain>
    </source>
</reference>
<dbReference type="AlphaFoldDB" id="A0ABD5Q364"/>
<sequence>MTLWFVAATFLRSGSGNSNPALLVMTFVALGLVYGIPVYLLVELVEHIAE</sequence>
<organism evidence="2 3">
    <name type="scientific">Halorussus aquaticus</name>
    <dbReference type="NCBI Taxonomy" id="2953748"/>
    <lineage>
        <taxon>Archaea</taxon>
        <taxon>Methanobacteriati</taxon>
        <taxon>Methanobacteriota</taxon>
        <taxon>Stenosarchaea group</taxon>
        <taxon>Halobacteria</taxon>
        <taxon>Halobacteriales</taxon>
        <taxon>Haladaptataceae</taxon>
        <taxon>Halorussus</taxon>
    </lineage>
</organism>